<organism evidence="10 11">
    <name type="scientific">Candidatus Abyssobacteria bacterium SURF_17</name>
    <dbReference type="NCBI Taxonomy" id="2093361"/>
    <lineage>
        <taxon>Bacteria</taxon>
        <taxon>Pseudomonadati</taxon>
        <taxon>Candidatus Hydrogenedentota</taxon>
        <taxon>Candidatus Abyssobacteria</taxon>
    </lineage>
</organism>
<comment type="subcellular location">
    <subcellularLocation>
        <location evidence="1">Cytoplasm</location>
    </subcellularLocation>
</comment>
<dbReference type="InterPro" id="IPR036974">
    <property type="entry name" value="PUA_sf"/>
</dbReference>
<dbReference type="EMBL" id="QZKI01000014">
    <property type="protein sequence ID" value="RJP74516.1"/>
    <property type="molecule type" value="Genomic_DNA"/>
</dbReference>
<dbReference type="CDD" id="cd11572">
    <property type="entry name" value="RlmI_M_like"/>
    <property type="match status" value="1"/>
</dbReference>
<proteinExistence type="inferred from homology"/>
<name>A0A419F7X2_9BACT</name>
<dbReference type="CDD" id="cd02440">
    <property type="entry name" value="AdoMet_MTases"/>
    <property type="match status" value="1"/>
</dbReference>
<evidence type="ECO:0000313" key="11">
    <source>
        <dbReference type="Proteomes" id="UP000285961"/>
    </source>
</evidence>
<dbReference type="PANTHER" id="PTHR42873">
    <property type="entry name" value="RIBOSOMAL RNA LARGE SUBUNIT METHYLTRANSFERASE"/>
    <property type="match status" value="1"/>
</dbReference>
<evidence type="ECO:0000256" key="8">
    <source>
        <dbReference type="ARBA" id="ARBA00038091"/>
    </source>
</evidence>
<evidence type="ECO:0000256" key="6">
    <source>
        <dbReference type="ARBA" id="ARBA00022691"/>
    </source>
</evidence>
<reference evidence="10 11" key="1">
    <citation type="journal article" date="2017" name="ISME J.">
        <title>Energy and carbon metabolisms in a deep terrestrial subsurface fluid microbial community.</title>
        <authorList>
            <person name="Momper L."/>
            <person name="Jungbluth S.P."/>
            <person name="Lee M.D."/>
            <person name="Amend J.P."/>
        </authorList>
    </citation>
    <scope>NUCLEOTIDE SEQUENCE [LARGE SCALE GENOMIC DNA]</scope>
    <source>
        <strain evidence="10">SURF_17</strain>
    </source>
</reference>
<dbReference type="GO" id="GO:0003723">
    <property type="term" value="F:RNA binding"/>
    <property type="evidence" value="ECO:0007669"/>
    <property type="project" value="UniProtKB-KW"/>
</dbReference>
<feature type="domain" description="PUA" evidence="9">
    <location>
        <begin position="2"/>
        <end position="86"/>
    </location>
</feature>
<dbReference type="InterPro" id="IPR015947">
    <property type="entry name" value="PUA-like_sf"/>
</dbReference>
<evidence type="ECO:0000256" key="2">
    <source>
        <dbReference type="ARBA" id="ARBA00022490"/>
    </source>
</evidence>
<accession>A0A419F7X2</accession>
<keyword evidence="6" id="KW-0949">S-adenosyl-L-methionine</keyword>
<dbReference type="Pfam" id="PF10672">
    <property type="entry name" value="Methyltrans_SAM"/>
    <property type="match status" value="1"/>
</dbReference>
<keyword evidence="5 10" id="KW-0808">Transferase</keyword>
<dbReference type="InterPro" id="IPR019614">
    <property type="entry name" value="SAM-dep_methyl-trfase"/>
</dbReference>
<keyword evidence="7" id="KW-0694">RNA-binding</keyword>
<dbReference type="PROSITE" id="PS50890">
    <property type="entry name" value="PUA"/>
    <property type="match status" value="1"/>
</dbReference>
<evidence type="ECO:0000256" key="1">
    <source>
        <dbReference type="ARBA" id="ARBA00004496"/>
    </source>
</evidence>
<sequence length="391" mass="43576">MRTIRLRKNEDRRVRAGHLWIFSNEIANLDQPFVPGEIVEIITYGGTFVGRGYINPKSLITVRLLTRDREPVDEHFFAKRISRSLRLRQQLYPGEQAYRVVFGEADGVPGLVIDKYADVYVLQVSTLGMNIRLNEVVGALPLAGVEPRALVLRADTPMAELEGFSSENRVLSGELSGPVRFEQDGLLFDADVLEGQKTGFYLDQRENRRAARDLLKGLRVLDCFCYTGAWSLYAAKAGATHVLGIDSSSPAIEMGGQNARLNSLSSACTFETADVFTKLEYLAEAKEHYDCVILDPPALVKSRRHIKQGKAAYEKINHLAMKVLSPDGLLISCSCSFHISPDEFLQILSHAARRAHRSAVLFELRGQSRDHPVLVSMAETAYLKCAIMHIA</sequence>
<protein>
    <submittedName>
        <fullName evidence="10">Class I SAM-dependent rRNA methyltransferase</fullName>
    </submittedName>
</protein>
<keyword evidence="3" id="KW-0698">rRNA processing</keyword>
<dbReference type="AlphaFoldDB" id="A0A419F7X2"/>
<dbReference type="GO" id="GO:0006364">
    <property type="term" value="P:rRNA processing"/>
    <property type="evidence" value="ECO:0007669"/>
    <property type="project" value="UniProtKB-KW"/>
</dbReference>
<evidence type="ECO:0000313" key="10">
    <source>
        <dbReference type="EMBL" id="RJP74516.1"/>
    </source>
</evidence>
<evidence type="ECO:0000256" key="7">
    <source>
        <dbReference type="ARBA" id="ARBA00022884"/>
    </source>
</evidence>
<dbReference type="Pfam" id="PF17785">
    <property type="entry name" value="PUA_3"/>
    <property type="match status" value="1"/>
</dbReference>
<dbReference type="GO" id="GO:0008168">
    <property type="term" value="F:methyltransferase activity"/>
    <property type="evidence" value="ECO:0007669"/>
    <property type="project" value="UniProtKB-KW"/>
</dbReference>
<evidence type="ECO:0000256" key="5">
    <source>
        <dbReference type="ARBA" id="ARBA00022679"/>
    </source>
</evidence>
<keyword evidence="2" id="KW-0963">Cytoplasm</keyword>
<dbReference type="Proteomes" id="UP000285961">
    <property type="component" value="Unassembled WGS sequence"/>
</dbReference>
<dbReference type="GO" id="GO:0005737">
    <property type="term" value="C:cytoplasm"/>
    <property type="evidence" value="ECO:0007669"/>
    <property type="project" value="UniProtKB-SubCell"/>
</dbReference>
<dbReference type="GO" id="GO:0032259">
    <property type="term" value="P:methylation"/>
    <property type="evidence" value="ECO:0007669"/>
    <property type="project" value="UniProtKB-KW"/>
</dbReference>
<dbReference type="Gene3D" id="3.30.750.80">
    <property type="entry name" value="RNA methyltransferase domain (HRMD) like"/>
    <property type="match status" value="1"/>
</dbReference>
<dbReference type="SMART" id="SM00359">
    <property type="entry name" value="PUA"/>
    <property type="match status" value="1"/>
</dbReference>
<dbReference type="PANTHER" id="PTHR42873:SF1">
    <property type="entry name" value="S-ADENOSYLMETHIONINE-DEPENDENT METHYLTRANSFERASE DOMAIN-CONTAINING PROTEIN"/>
    <property type="match status" value="1"/>
</dbReference>
<dbReference type="InterPro" id="IPR002478">
    <property type="entry name" value="PUA"/>
</dbReference>
<dbReference type="CDD" id="cd21153">
    <property type="entry name" value="PUA_RlmI"/>
    <property type="match status" value="1"/>
</dbReference>
<gene>
    <name evidence="10" type="ORF">C4532_02270</name>
</gene>
<dbReference type="SUPFAM" id="SSF88697">
    <property type="entry name" value="PUA domain-like"/>
    <property type="match status" value="1"/>
</dbReference>
<dbReference type="Gene3D" id="2.30.130.10">
    <property type="entry name" value="PUA domain"/>
    <property type="match status" value="1"/>
</dbReference>
<dbReference type="SUPFAM" id="SSF53335">
    <property type="entry name" value="S-adenosyl-L-methionine-dependent methyltransferases"/>
    <property type="match status" value="1"/>
</dbReference>
<dbReference type="Gene3D" id="3.40.50.150">
    <property type="entry name" value="Vaccinia Virus protein VP39"/>
    <property type="match status" value="1"/>
</dbReference>
<evidence type="ECO:0000256" key="3">
    <source>
        <dbReference type="ARBA" id="ARBA00022552"/>
    </source>
</evidence>
<evidence type="ECO:0000256" key="4">
    <source>
        <dbReference type="ARBA" id="ARBA00022603"/>
    </source>
</evidence>
<comment type="similarity">
    <text evidence="8">Belongs to the methyltransferase superfamily. RlmI family.</text>
</comment>
<dbReference type="InterPro" id="IPR041532">
    <property type="entry name" value="RlmI-like_PUA"/>
</dbReference>
<keyword evidence="4 10" id="KW-0489">Methyltransferase</keyword>
<evidence type="ECO:0000259" key="9">
    <source>
        <dbReference type="SMART" id="SM00359"/>
    </source>
</evidence>
<dbReference type="InterPro" id="IPR029063">
    <property type="entry name" value="SAM-dependent_MTases_sf"/>
</dbReference>
<comment type="caution">
    <text evidence="10">The sequence shown here is derived from an EMBL/GenBank/DDBJ whole genome shotgun (WGS) entry which is preliminary data.</text>
</comment>